<feature type="region of interest" description="Disordered" evidence="1">
    <location>
        <begin position="28"/>
        <end position="54"/>
    </location>
</feature>
<sequence length="211" mass="24005">MKREGKQHGMVRTYLILPKPGTRFVTQFDSPPTAGRYTKVPSKPTNHSKFTGKCSNSRCTGCRVHPLPKPRSKPKESFKHFQAMDQPGLKFTGLSATGTLNHISNWYVDDDDYDDDDDVEDESVVDHMNDAEDESVVDHVNDVEDETVVDHVDDVKDESVVEQDDDDEVEDAKNSCTLDEKEVEYPLRVGQVKEEKYEDEDWCLVEVECCS</sequence>
<evidence type="ECO:0000256" key="1">
    <source>
        <dbReference type="SAM" id="MobiDB-lite"/>
    </source>
</evidence>
<evidence type="ECO:0000313" key="2">
    <source>
        <dbReference type="EMBL" id="CAI8612285.1"/>
    </source>
</evidence>
<name>A0AAV1AT92_VICFA</name>
<gene>
    <name evidence="2" type="ORF">VFH_V027320</name>
</gene>
<dbReference type="GO" id="GO:0005737">
    <property type="term" value="C:cytoplasm"/>
    <property type="evidence" value="ECO:0007669"/>
    <property type="project" value="EnsemblPlants"/>
</dbReference>
<dbReference type="Proteomes" id="UP001157006">
    <property type="component" value="Chromosome 5"/>
</dbReference>
<dbReference type="PANTHER" id="PTHR34278">
    <property type="entry name" value="PROTEIN THI031, PUTATIVE-RELATED"/>
    <property type="match status" value="1"/>
</dbReference>
<dbReference type="GO" id="GO:0005634">
    <property type="term" value="C:nucleus"/>
    <property type="evidence" value="ECO:0007669"/>
    <property type="project" value="EnsemblPlants"/>
</dbReference>
<dbReference type="EMBL" id="OX451740">
    <property type="protein sequence ID" value="CAI8612285.1"/>
    <property type="molecule type" value="Genomic_DNA"/>
</dbReference>
<feature type="compositionally biased region" description="Polar residues" evidence="1">
    <location>
        <begin position="43"/>
        <end position="54"/>
    </location>
</feature>
<protein>
    <submittedName>
        <fullName evidence="2">Uncharacterized protein</fullName>
    </submittedName>
</protein>
<keyword evidence="3" id="KW-1185">Reference proteome</keyword>
<evidence type="ECO:0000313" key="3">
    <source>
        <dbReference type="Proteomes" id="UP001157006"/>
    </source>
</evidence>
<reference evidence="2 3" key="1">
    <citation type="submission" date="2023-01" db="EMBL/GenBank/DDBJ databases">
        <authorList>
            <person name="Kreplak J."/>
        </authorList>
    </citation>
    <scope>NUCLEOTIDE SEQUENCE [LARGE SCALE GENOMIC DNA]</scope>
</reference>
<organism evidence="2 3">
    <name type="scientific">Vicia faba</name>
    <name type="common">Broad bean</name>
    <name type="synonym">Faba vulgaris</name>
    <dbReference type="NCBI Taxonomy" id="3906"/>
    <lineage>
        <taxon>Eukaryota</taxon>
        <taxon>Viridiplantae</taxon>
        <taxon>Streptophyta</taxon>
        <taxon>Embryophyta</taxon>
        <taxon>Tracheophyta</taxon>
        <taxon>Spermatophyta</taxon>
        <taxon>Magnoliopsida</taxon>
        <taxon>eudicotyledons</taxon>
        <taxon>Gunneridae</taxon>
        <taxon>Pentapetalae</taxon>
        <taxon>rosids</taxon>
        <taxon>fabids</taxon>
        <taxon>Fabales</taxon>
        <taxon>Fabaceae</taxon>
        <taxon>Papilionoideae</taxon>
        <taxon>50 kb inversion clade</taxon>
        <taxon>NPAAA clade</taxon>
        <taxon>Hologalegina</taxon>
        <taxon>IRL clade</taxon>
        <taxon>Fabeae</taxon>
        <taxon>Vicia</taxon>
    </lineage>
</organism>
<proteinExistence type="predicted"/>
<accession>A0AAV1AT92</accession>
<dbReference type="AlphaFoldDB" id="A0AAV1AT92"/>
<feature type="region of interest" description="Disordered" evidence="1">
    <location>
        <begin position="156"/>
        <end position="178"/>
    </location>
</feature>
<feature type="compositionally biased region" description="Acidic residues" evidence="1">
    <location>
        <begin position="160"/>
        <end position="170"/>
    </location>
</feature>
<dbReference type="PANTHER" id="PTHR34278:SF1">
    <property type="entry name" value="PROTEIN THI031, PUTATIVE-RELATED"/>
    <property type="match status" value="1"/>
</dbReference>